<keyword evidence="3" id="KW-1185">Reference proteome</keyword>
<evidence type="ECO:0000313" key="2">
    <source>
        <dbReference type="EMBL" id="CAG5862777.1"/>
    </source>
</evidence>
<evidence type="ECO:0000256" key="1">
    <source>
        <dbReference type="SAM" id="MobiDB-lite"/>
    </source>
</evidence>
<feature type="compositionally biased region" description="Basic and acidic residues" evidence="1">
    <location>
        <begin position="64"/>
        <end position="73"/>
    </location>
</feature>
<name>A0A8S4ADE2_9TELE</name>
<dbReference type="Proteomes" id="UP000677803">
    <property type="component" value="Unassembled WGS sequence"/>
</dbReference>
<sequence>MWIKSGPLSRFVRGSEPVGVLRSGFSRLNLSNQFKVQDAAGFPGVLESRTRSNSTMFWSWSRPKNPDRSPFELRHRRAGLPPQPSSQRYLLQPSQYSLSNGLNPSRVSAHSRSTPLVPNQHHRNELQLCLHLSPLTFPFSSIPRSIFLSPNISGDGELRGGGGSGVLSGHSRLAASTMAVAGE</sequence>
<protein>
    <submittedName>
        <fullName evidence="2">(Atlantic silverside) hypothetical protein</fullName>
    </submittedName>
</protein>
<reference evidence="2" key="1">
    <citation type="submission" date="2021-05" db="EMBL/GenBank/DDBJ databases">
        <authorList>
            <person name="Tigano A."/>
        </authorList>
    </citation>
    <scope>NUCLEOTIDE SEQUENCE</scope>
</reference>
<feature type="region of interest" description="Disordered" evidence="1">
    <location>
        <begin position="58"/>
        <end position="87"/>
    </location>
</feature>
<accession>A0A8S4ADE2</accession>
<evidence type="ECO:0000313" key="3">
    <source>
        <dbReference type="Proteomes" id="UP000677803"/>
    </source>
</evidence>
<dbReference type="EMBL" id="CAJRST010000002">
    <property type="protein sequence ID" value="CAG5862777.1"/>
    <property type="molecule type" value="Genomic_DNA"/>
</dbReference>
<comment type="caution">
    <text evidence="2">The sequence shown here is derived from an EMBL/GenBank/DDBJ whole genome shotgun (WGS) entry which is preliminary data.</text>
</comment>
<organism evidence="2 3">
    <name type="scientific">Menidia menidia</name>
    <name type="common">Atlantic silverside</name>
    <dbReference type="NCBI Taxonomy" id="238744"/>
    <lineage>
        <taxon>Eukaryota</taxon>
        <taxon>Metazoa</taxon>
        <taxon>Chordata</taxon>
        <taxon>Craniata</taxon>
        <taxon>Vertebrata</taxon>
        <taxon>Euteleostomi</taxon>
        <taxon>Actinopterygii</taxon>
        <taxon>Neopterygii</taxon>
        <taxon>Teleostei</taxon>
        <taxon>Neoteleostei</taxon>
        <taxon>Acanthomorphata</taxon>
        <taxon>Ovalentaria</taxon>
        <taxon>Atherinomorphae</taxon>
        <taxon>Atheriniformes</taxon>
        <taxon>Atherinopsidae</taxon>
        <taxon>Menidiinae</taxon>
        <taxon>Menidia</taxon>
    </lineage>
</organism>
<proteinExistence type="predicted"/>
<gene>
    <name evidence="2" type="ORF">MMEN_LOCUS1249</name>
</gene>
<dbReference type="AlphaFoldDB" id="A0A8S4ADE2"/>